<dbReference type="InterPro" id="IPR015168">
    <property type="entry name" value="SsuA/THI5"/>
</dbReference>
<accession>A0A3N9UGG1</accession>
<dbReference type="Pfam" id="PF09084">
    <property type="entry name" value="NMT1"/>
    <property type="match status" value="1"/>
</dbReference>
<dbReference type="AlphaFoldDB" id="A0A3N9UGG1"/>
<organism evidence="3 4">
    <name type="scientific">Lysinibacillus composti</name>
    <dbReference type="NCBI Taxonomy" id="720633"/>
    <lineage>
        <taxon>Bacteria</taxon>
        <taxon>Bacillati</taxon>
        <taxon>Bacillota</taxon>
        <taxon>Bacilli</taxon>
        <taxon>Bacillales</taxon>
        <taxon>Bacillaceae</taxon>
        <taxon>Lysinibacillus</taxon>
    </lineage>
</organism>
<feature type="signal peptide" evidence="1">
    <location>
        <begin position="1"/>
        <end position="18"/>
    </location>
</feature>
<dbReference type="InterPro" id="IPR027939">
    <property type="entry name" value="NMT1/THI5"/>
</dbReference>
<dbReference type="PROSITE" id="PS51257">
    <property type="entry name" value="PROKAR_LIPOPROTEIN"/>
    <property type="match status" value="1"/>
</dbReference>
<reference evidence="3 4" key="1">
    <citation type="journal article" date="2013" name="J. Microbiol.">
        <title>Lysinibacillus chungkukjangi sp. nov., isolated from Chungkukjang, Korean fermented soybean food.</title>
        <authorList>
            <person name="Kim S.J."/>
            <person name="Jang Y.H."/>
            <person name="Hamada M."/>
            <person name="Ahn J.H."/>
            <person name="Weon H.Y."/>
            <person name="Suzuki K."/>
            <person name="Whang K.S."/>
            <person name="Kwon S.W."/>
        </authorList>
    </citation>
    <scope>NUCLEOTIDE SEQUENCE [LARGE SCALE GENOMIC DNA]</scope>
    <source>
        <strain evidence="3 4">MCCC 1A12701</strain>
    </source>
</reference>
<dbReference type="PANTHER" id="PTHR31528:SF3">
    <property type="entry name" value="THIAMINE BIOSYNTHESIS PROTEIN HI_0357-RELATED"/>
    <property type="match status" value="1"/>
</dbReference>
<proteinExistence type="predicted"/>
<feature type="chain" id="PRO_5039640967" evidence="1">
    <location>
        <begin position="19"/>
        <end position="335"/>
    </location>
</feature>
<sequence>MKKWLTISMISLLTLVLASCNTESQTNNTEQSEELESLSIMLDWYPNAVHSAFYVAQEKGFFEEEGLDVNIEMPADTNDPLKLAATGKVDLAISYQNQTVLARAEGIPVVSVAAFVRHSLDSIMMKKEVGIKSPKDLEGKSVGYPSSIISEQVVKAMVKKDGGDFDNVTMTDVSWDLIPAVATDKVDAIVGGYINHEYVLLNKEGYEMELLKPSDYGVPDNYELVIVTGEDTFEEKQKQITKFWNAVTKGQQFVKDHPEEGLQILLDHENEDSALNEAVEKESLEILLPLMEEEGIPFGYQEMERWNTAANWLLETGMIEKQVDPNEFVKNIVSK</sequence>
<evidence type="ECO:0000259" key="2">
    <source>
        <dbReference type="Pfam" id="PF09084"/>
    </source>
</evidence>
<dbReference type="Gene3D" id="3.40.190.10">
    <property type="entry name" value="Periplasmic binding protein-like II"/>
    <property type="match status" value="2"/>
</dbReference>
<keyword evidence="4" id="KW-1185">Reference proteome</keyword>
<dbReference type="SUPFAM" id="SSF53850">
    <property type="entry name" value="Periplasmic binding protein-like II"/>
    <property type="match status" value="1"/>
</dbReference>
<name>A0A3N9UGG1_9BACI</name>
<dbReference type="Proteomes" id="UP000274033">
    <property type="component" value="Unassembled WGS sequence"/>
</dbReference>
<dbReference type="OrthoDB" id="9815602at2"/>
<gene>
    <name evidence="3" type="ORF">EBB45_07730</name>
</gene>
<evidence type="ECO:0000256" key="1">
    <source>
        <dbReference type="SAM" id="SignalP"/>
    </source>
</evidence>
<protein>
    <submittedName>
        <fullName evidence="3">ABC transporter substrate-binding protein</fullName>
    </submittedName>
</protein>
<evidence type="ECO:0000313" key="3">
    <source>
        <dbReference type="EMBL" id="RQW75239.1"/>
    </source>
</evidence>
<feature type="domain" description="SsuA/THI5-like" evidence="2">
    <location>
        <begin position="47"/>
        <end position="260"/>
    </location>
</feature>
<dbReference type="GO" id="GO:0009228">
    <property type="term" value="P:thiamine biosynthetic process"/>
    <property type="evidence" value="ECO:0007669"/>
    <property type="project" value="InterPro"/>
</dbReference>
<dbReference type="RefSeq" id="WP_124763896.1">
    <property type="nucleotide sequence ID" value="NZ_JAFBDY010000004.1"/>
</dbReference>
<comment type="caution">
    <text evidence="3">The sequence shown here is derived from an EMBL/GenBank/DDBJ whole genome shotgun (WGS) entry which is preliminary data.</text>
</comment>
<keyword evidence="1" id="KW-0732">Signal</keyword>
<dbReference type="PANTHER" id="PTHR31528">
    <property type="entry name" value="4-AMINO-5-HYDROXYMETHYL-2-METHYLPYRIMIDINE PHOSPHATE SYNTHASE THI11-RELATED"/>
    <property type="match status" value="1"/>
</dbReference>
<evidence type="ECO:0000313" key="4">
    <source>
        <dbReference type="Proteomes" id="UP000274033"/>
    </source>
</evidence>
<dbReference type="EMBL" id="RRCT01000005">
    <property type="protein sequence ID" value="RQW75239.1"/>
    <property type="molecule type" value="Genomic_DNA"/>
</dbReference>